<dbReference type="InterPro" id="IPR000847">
    <property type="entry name" value="LysR_HTH_N"/>
</dbReference>
<sequence>MNLFQIEVLVKVAETGNFTKAGDMLGLTQSGVSHNISALETELGVQLLNRGRSGVTLTDAGTRIIGHMRSMLVESEHIKQQTAAIVGMEIGKIKVGCFPSVSMKVLPKILTAFKARHKGIELELHEGKYNDILEWIANGVVDIGFVILPVYSGMEFIPLMEDRLVVVIPADHPLCNERFLSVEQIAGEPFIMPKAGCEVLVGERFRLAGLKPNVHFEVEDNPTILSMVQEGLGVTIVPRLTLPTGYSGAHVAELVPQALRRIGLAVKSLKDSTPATKAFIKVAEQLVLE</sequence>
<dbReference type="PANTHER" id="PTHR30419:SF24">
    <property type="entry name" value="HTH-TYPE TRANSCRIPTIONAL REGULATOR CZCR"/>
    <property type="match status" value="1"/>
</dbReference>
<dbReference type="GO" id="GO:0005829">
    <property type="term" value="C:cytosol"/>
    <property type="evidence" value="ECO:0007669"/>
    <property type="project" value="TreeGrafter"/>
</dbReference>
<dbReference type="PANTHER" id="PTHR30419">
    <property type="entry name" value="HTH-TYPE TRANSCRIPTIONAL REGULATOR YBHD"/>
    <property type="match status" value="1"/>
</dbReference>
<evidence type="ECO:0000256" key="1">
    <source>
        <dbReference type="ARBA" id="ARBA00009437"/>
    </source>
</evidence>
<evidence type="ECO:0000313" key="7">
    <source>
        <dbReference type="Proteomes" id="UP000256869"/>
    </source>
</evidence>
<dbReference type="InterPro" id="IPR036388">
    <property type="entry name" value="WH-like_DNA-bd_sf"/>
</dbReference>
<evidence type="ECO:0000256" key="3">
    <source>
        <dbReference type="ARBA" id="ARBA00023125"/>
    </source>
</evidence>
<dbReference type="EMBL" id="QRDY01000020">
    <property type="protein sequence ID" value="RED54911.1"/>
    <property type="molecule type" value="Genomic_DNA"/>
</dbReference>
<organism evidence="6 7">
    <name type="scientific">Cohnella lupini</name>
    <dbReference type="NCBI Taxonomy" id="1294267"/>
    <lineage>
        <taxon>Bacteria</taxon>
        <taxon>Bacillati</taxon>
        <taxon>Bacillota</taxon>
        <taxon>Bacilli</taxon>
        <taxon>Bacillales</taxon>
        <taxon>Paenibacillaceae</taxon>
        <taxon>Cohnella</taxon>
    </lineage>
</organism>
<dbReference type="InterPro" id="IPR005119">
    <property type="entry name" value="LysR_subst-bd"/>
</dbReference>
<evidence type="ECO:0000259" key="5">
    <source>
        <dbReference type="PROSITE" id="PS50931"/>
    </source>
</evidence>
<dbReference type="InterPro" id="IPR050950">
    <property type="entry name" value="HTH-type_LysR_regulators"/>
</dbReference>
<feature type="domain" description="HTH lysR-type" evidence="5">
    <location>
        <begin position="1"/>
        <end position="58"/>
    </location>
</feature>
<dbReference type="AlphaFoldDB" id="A0A3D9HZV3"/>
<dbReference type="Pfam" id="PF03466">
    <property type="entry name" value="LysR_substrate"/>
    <property type="match status" value="1"/>
</dbReference>
<dbReference type="Proteomes" id="UP000256869">
    <property type="component" value="Unassembled WGS sequence"/>
</dbReference>
<keyword evidence="7" id="KW-1185">Reference proteome</keyword>
<comment type="caution">
    <text evidence="6">The sequence shown here is derived from an EMBL/GenBank/DDBJ whole genome shotgun (WGS) entry which is preliminary data.</text>
</comment>
<dbReference type="FunFam" id="1.10.10.10:FF:000001">
    <property type="entry name" value="LysR family transcriptional regulator"/>
    <property type="match status" value="1"/>
</dbReference>
<dbReference type="OrthoDB" id="63123at2"/>
<keyword evidence="4" id="KW-0804">Transcription</keyword>
<dbReference type="PROSITE" id="PS50931">
    <property type="entry name" value="HTH_LYSR"/>
    <property type="match status" value="1"/>
</dbReference>
<dbReference type="Pfam" id="PF00126">
    <property type="entry name" value="HTH_1"/>
    <property type="match status" value="1"/>
</dbReference>
<dbReference type="GO" id="GO:0003700">
    <property type="term" value="F:DNA-binding transcription factor activity"/>
    <property type="evidence" value="ECO:0007669"/>
    <property type="project" value="InterPro"/>
</dbReference>
<gene>
    <name evidence="6" type="ORF">DFP95_1203</name>
</gene>
<protein>
    <submittedName>
        <fullName evidence="6">DNA-binding transcriptional LysR family regulator</fullName>
    </submittedName>
</protein>
<keyword evidence="2" id="KW-0805">Transcription regulation</keyword>
<dbReference type="RefSeq" id="WP_147304210.1">
    <property type="nucleotide sequence ID" value="NZ_QRDY01000020.1"/>
</dbReference>
<dbReference type="CDD" id="cd05466">
    <property type="entry name" value="PBP2_LTTR_substrate"/>
    <property type="match status" value="1"/>
</dbReference>
<dbReference type="Gene3D" id="1.10.10.10">
    <property type="entry name" value="Winged helix-like DNA-binding domain superfamily/Winged helix DNA-binding domain"/>
    <property type="match status" value="1"/>
</dbReference>
<evidence type="ECO:0000256" key="4">
    <source>
        <dbReference type="ARBA" id="ARBA00023163"/>
    </source>
</evidence>
<evidence type="ECO:0000256" key="2">
    <source>
        <dbReference type="ARBA" id="ARBA00023015"/>
    </source>
</evidence>
<dbReference type="GO" id="GO:0003677">
    <property type="term" value="F:DNA binding"/>
    <property type="evidence" value="ECO:0007669"/>
    <property type="project" value="UniProtKB-KW"/>
</dbReference>
<accession>A0A3D9HZV3</accession>
<name>A0A3D9HZV3_9BACL</name>
<dbReference type="PRINTS" id="PR00039">
    <property type="entry name" value="HTHLYSR"/>
</dbReference>
<proteinExistence type="inferred from homology"/>
<evidence type="ECO:0000313" key="6">
    <source>
        <dbReference type="EMBL" id="RED54911.1"/>
    </source>
</evidence>
<dbReference type="InterPro" id="IPR036390">
    <property type="entry name" value="WH_DNA-bd_sf"/>
</dbReference>
<keyword evidence="3 6" id="KW-0238">DNA-binding</keyword>
<dbReference type="SUPFAM" id="SSF53850">
    <property type="entry name" value="Periplasmic binding protein-like II"/>
    <property type="match status" value="1"/>
</dbReference>
<comment type="similarity">
    <text evidence="1">Belongs to the LysR transcriptional regulatory family.</text>
</comment>
<reference evidence="6 7" key="1">
    <citation type="submission" date="2018-07" db="EMBL/GenBank/DDBJ databases">
        <title>Genomic Encyclopedia of Type Strains, Phase III (KMG-III): the genomes of soil and plant-associated and newly described type strains.</title>
        <authorList>
            <person name="Whitman W."/>
        </authorList>
    </citation>
    <scope>NUCLEOTIDE SEQUENCE [LARGE SCALE GENOMIC DNA]</scope>
    <source>
        <strain evidence="6 7">CECT 8236</strain>
    </source>
</reference>
<dbReference type="Gene3D" id="3.40.190.290">
    <property type="match status" value="1"/>
</dbReference>
<dbReference type="SUPFAM" id="SSF46785">
    <property type="entry name" value="Winged helix' DNA-binding domain"/>
    <property type="match status" value="1"/>
</dbReference>